<evidence type="ECO:0000259" key="2">
    <source>
        <dbReference type="PROSITE" id="PS50405"/>
    </source>
</evidence>
<dbReference type="InterPro" id="IPR036282">
    <property type="entry name" value="Glutathione-S-Trfase_C_sf"/>
</dbReference>
<feature type="domain" description="GST C-terminal" evidence="2">
    <location>
        <begin position="87"/>
        <end position="205"/>
    </location>
</feature>
<dbReference type="SFLD" id="SFLDS00019">
    <property type="entry name" value="Glutathione_Transferase_(cytos"/>
    <property type="match status" value="1"/>
</dbReference>
<dbReference type="EMBL" id="CP073344">
    <property type="protein sequence ID" value="UTW04157.1"/>
    <property type="molecule type" value="Genomic_DNA"/>
</dbReference>
<dbReference type="Gene3D" id="1.20.1050.10">
    <property type="match status" value="1"/>
</dbReference>
<proteinExistence type="predicted"/>
<dbReference type="InterPro" id="IPR004045">
    <property type="entry name" value="Glutathione_S-Trfase_N"/>
</dbReference>
<dbReference type="PROSITE" id="PS50404">
    <property type="entry name" value="GST_NTER"/>
    <property type="match status" value="1"/>
</dbReference>
<dbReference type="InterPro" id="IPR040079">
    <property type="entry name" value="Glutathione_S-Trfase"/>
</dbReference>
<sequence>MKQHSFHLISHALCPYVQRAIITLKEKRIRYTRSDIDLAKKPAWCEQTSPLGKVPILVVDDNRTLFESAVICEYLDEVTSGSLHSTDSFEKAYHRSWIEMSAGILNNIASLYNAKDRTAFQTSHTDIKRKFQLIEKAICGVPFFSGEKFHLIDATYGPVFRYFDVFDSFTDLNTFVDLPKCQIWRNALRQRKSIQQAVSEDYPDLLIQFLIRRNSYISQLIPIEGSQ</sequence>
<dbReference type="Gene3D" id="3.40.30.10">
    <property type="entry name" value="Glutaredoxin"/>
    <property type="match status" value="1"/>
</dbReference>
<feature type="domain" description="GST N-terminal" evidence="1">
    <location>
        <begin position="4"/>
        <end position="83"/>
    </location>
</feature>
<evidence type="ECO:0000313" key="3">
    <source>
        <dbReference type="EMBL" id="UTW04157.1"/>
    </source>
</evidence>
<evidence type="ECO:0000313" key="4">
    <source>
        <dbReference type="Proteomes" id="UP001059950"/>
    </source>
</evidence>
<dbReference type="Pfam" id="PF13409">
    <property type="entry name" value="GST_N_2"/>
    <property type="match status" value="1"/>
</dbReference>
<dbReference type="SUPFAM" id="SSF52833">
    <property type="entry name" value="Thioredoxin-like"/>
    <property type="match status" value="1"/>
</dbReference>
<name>A0ABY5GY45_9GAMM</name>
<dbReference type="SFLD" id="SFLDG00358">
    <property type="entry name" value="Main_(cytGST)"/>
    <property type="match status" value="1"/>
</dbReference>
<dbReference type="PANTHER" id="PTHR43968">
    <property type="match status" value="1"/>
</dbReference>
<protein>
    <submittedName>
        <fullName evidence="3">Glutathione S-transferase family protein</fullName>
    </submittedName>
</protein>
<dbReference type="PANTHER" id="PTHR43968:SF6">
    <property type="entry name" value="GLUTATHIONE S-TRANSFERASE OMEGA"/>
    <property type="match status" value="1"/>
</dbReference>
<reference evidence="3" key="1">
    <citation type="submission" date="2021-04" db="EMBL/GenBank/DDBJ databases">
        <title>Oceanospirillales bacteria with DddD are important DMSP degraders in coastal seawater.</title>
        <authorList>
            <person name="Liu J."/>
        </authorList>
    </citation>
    <scope>NUCLEOTIDE SEQUENCE</scope>
    <source>
        <strain evidence="3">GY6</strain>
    </source>
</reference>
<dbReference type="InterPro" id="IPR036249">
    <property type="entry name" value="Thioredoxin-like_sf"/>
</dbReference>
<accession>A0ABY5GY45</accession>
<dbReference type="PROSITE" id="PS50405">
    <property type="entry name" value="GST_CTER"/>
    <property type="match status" value="1"/>
</dbReference>
<gene>
    <name evidence="3" type="ORF">KDX31_03835</name>
</gene>
<dbReference type="InterPro" id="IPR010987">
    <property type="entry name" value="Glutathione-S-Trfase_C-like"/>
</dbReference>
<keyword evidence="4" id="KW-1185">Reference proteome</keyword>
<dbReference type="SUPFAM" id="SSF47616">
    <property type="entry name" value="GST C-terminal domain-like"/>
    <property type="match status" value="1"/>
</dbReference>
<organism evidence="3 4">
    <name type="scientific">Amphritea atlantica</name>
    <dbReference type="NCBI Taxonomy" id="355243"/>
    <lineage>
        <taxon>Bacteria</taxon>
        <taxon>Pseudomonadati</taxon>
        <taxon>Pseudomonadota</taxon>
        <taxon>Gammaproteobacteria</taxon>
        <taxon>Oceanospirillales</taxon>
        <taxon>Oceanospirillaceae</taxon>
        <taxon>Amphritea</taxon>
    </lineage>
</organism>
<dbReference type="Proteomes" id="UP001059950">
    <property type="component" value="Chromosome"/>
</dbReference>
<evidence type="ECO:0000259" key="1">
    <source>
        <dbReference type="PROSITE" id="PS50404"/>
    </source>
</evidence>
<dbReference type="CDD" id="cd00299">
    <property type="entry name" value="GST_C_family"/>
    <property type="match status" value="1"/>
</dbReference>
<dbReference type="InterPro" id="IPR050983">
    <property type="entry name" value="GST_Omega/HSP26"/>
</dbReference>